<keyword evidence="10" id="KW-0746">Sphingolipid metabolism</keyword>
<evidence type="ECO:0000256" key="1">
    <source>
        <dbReference type="ARBA" id="ARBA00004141"/>
    </source>
</evidence>
<comment type="similarity">
    <text evidence="4">Belongs to the neutral sphingomyelinase family.</text>
</comment>
<dbReference type="FunCoup" id="B7PCL7">
    <property type="interactions" value="276"/>
</dbReference>
<dbReference type="Gene3D" id="3.60.10.10">
    <property type="entry name" value="Endonuclease/exonuclease/phosphatase"/>
    <property type="match status" value="1"/>
</dbReference>
<evidence type="ECO:0000256" key="14">
    <source>
        <dbReference type="SAM" id="Phobius"/>
    </source>
</evidence>
<evidence type="ECO:0000313" key="16">
    <source>
        <dbReference type="EMBL" id="EEC04339.1"/>
    </source>
</evidence>
<name>B7PCL7_IXOSC</name>
<evidence type="ECO:0000256" key="9">
    <source>
        <dbReference type="ARBA" id="ARBA00022842"/>
    </source>
</evidence>
<keyword evidence="13 14" id="KW-0472">Membrane</keyword>
<keyword evidence="11 14" id="KW-1133">Transmembrane helix</keyword>
<keyword evidence="9" id="KW-0460">Magnesium</keyword>
<dbReference type="EMBL" id="DS684503">
    <property type="protein sequence ID" value="EEC04339.1"/>
    <property type="molecule type" value="Genomic_DNA"/>
</dbReference>
<feature type="transmembrane region" description="Helical" evidence="14">
    <location>
        <begin position="357"/>
        <end position="378"/>
    </location>
</feature>
<dbReference type="InterPro" id="IPR036691">
    <property type="entry name" value="Endo/exonu/phosph_ase_sf"/>
</dbReference>
<dbReference type="GO" id="GO:0071944">
    <property type="term" value="C:cell periphery"/>
    <property type="evidence" value="ECO:0000318"/>
    <property type="project" value="GO_Central"/>
</dbReference>
<dbReference type="PANTHER" id="PTHR16320:SF24">
    <property type="entry name" value="PHOSPHODIESTERASE, PUTATIVE-RELATED"/>
    <property type="match status" value="1"/>
</dbReference>
<dbReference type="GO" id="GO:0046513">
    <property type="term" value="P:ceramide biosynthetic process"/>
    <property type="evidence" value="ECO:0000318"/>
    <property type="project" value="GO_Central"/>
</dbReference>
<dbReference type="EMBL" id="ABJB010058370">
    <property type="status" value="NOT_ANNOTATED_CDS"/>
    <property type="molecule type" value="Genomic_DNA"/>
</dbReference>
<feature type="non-terminal residue" evidence="16">
    <location>
        <position position="437"/>
    </location>
</feature>
<dbReference type="InterPro" id="IPR038772">
    <property type="entry name" value="Sph/SMPD2-like"/>
</dbReference>
<evidence type="ECO:0000256" key="11">
    <source>
        <dbReference type="ARBA" id="ARBA00022989"/>
    </source>
</evidence>
<evidence type="ECO:0000313" key="17">
    <source>
        <dbReference type="EnsemblMetazoa" id="ISCW003399-PA"/>
    </source>
</evidence>
<protein>
    <recommendedName>
        <fullName evidence="5">sphingomyelin phosphodiesterase</fullName>
        <ecNumber evidence="5">3.1.4.12</ecNumber>
    </recommendedName>
</protein>
<dbReference type="Pfam" id="PF03372">
    <property type="entry name" value="Exo_endo_phos"/>
    <property type="match status" value="1"/>
</dbReference>
<comment type="pathway">
    <text evidence="3">Sphingolipid metabolism.</text>
</comment>
<dbReference type="GO" id="GO:0004767">
    <property type="term" value="F:sphingomyelin phosphodiesterase activity"/>
    <property type="evidence" value="ECO:0000318"/>
    <property type="project" value="GO_Central"/>
</dbReference>
<dbReference type="SUPFAM" id="SSF56219">
    <property type="entry name" value="DNase I-like"/>
    <property type="match status" value="1"/>
</dbReference>
<evidence type="ECO:0000256" key="6">
    <source>
        <dbReference type="ARBA" id="ARBA00022692"/>
    </source>
</evidence>
<keyword evidence="7" id="KW-0479">Metal-binding</keyword>
<dbReference type="VEuPathDB" id="VectorBase:ISCW003399"/>
<dbReference type="GO" id="GO:0005783">
    <property type="term" value="C:endoplasmic reticulum"/>
    <property type="evidence" value="ECO:0000318"/>
    <property type="project" value="GO_Central"/>
</dbReference>
<evidence type="ECO:0000256" key="13">
    <source>
        <dbReference type="ARBA" id="ARBA00023136"/>
    </source>
</evidence>
<feature type="transmembrane region" description="Helical" evidence="14">
    <location>
        <begin position="384"/>
        <end position="407"/>
    </location>
</feature>
<dbReference type="EC" id="3.1.4.12" evidence="5"/>
<dbReference type="GO" id="GO:0046872">
    <property type="term" value="F:metal ion binding"/>
    <property type="evidence" value="ECO:0007669"/>
    <property type="project" value="UniProtKB-KW"/>
</dbReference>
<dbReference type="InterPro" id="IPR005135">
    <property type="entry name" value="Endo/exonuclease/phosphatase"/>
</dbReference>
<organism>
    <name type="scientific">Ixodes scapularis</name>
    <name type="common">Black-legged tick</name>
    <name type="synonym">Deer tick</name>
    <dbReference type="NCBI Taxonomy" id="6945"/>
    <lineage>
        <taxon>Eukaryota</taxon>
        <taxon>Metazoa</taxon>
        <taxon>Ecdysozoa</taxon>
        <taxon>Arthropoda</taxon>
        <taxon>Chelicerata</taxon>
        <taxon>Arachnida</taxon>
        <taxon>Acari</taxon>
        <taxon>Parasitiformes</taxon>
        <taxon>Ixodida</taxon>
        <taxon>Ixodoidea</taxon>
        <taxon>Ixodidae</taxon>
        <taxon>Ixodinae</taxon>
        <taxon>Ixodes</taxon>
    </lineage>
</organism>
<dbReference type="VEuPathDB" id="VectorBase:ISCI003399"/>
<keyword evidence="6 14" id="KW-0812">Transmembrane</keyword>
<comment type="subcellular location">
    <subcellularLocation>
        <location evidence="1">Membrane</location>
        <topology evidence="1">Multi-pass membrane protein</topology>
    </subcellularLocation>
</comment>
<feature type="domain" description="Endonuclease/exonuclease/phosphatase" evidence="15">
    <location>
        <begin position="21"/>
        <end position="261"/>
    </location>
</feature>
<reference evidence="16 18" key="1">
    <citation type="submission" date="2008-03" db="EMBL/GenBank/DDBJ databases">
        <title>Annotation of Ixodes scapularis.</title>
        <authorList>
            <consortium name="Ixodes scapularis Genome Project Consortium"/>
            <person name="Caler E."/>
            <person name="Hannick L.I."/>
            <person name="Bidwell S."/>
            <person name="Joardar V."/>
            <person name="Thiagarajan M."/>
            <person name="Amedeo P."/>
            <person name="Galinsky K.J."/>
            <person name="Schobel S."/>
            <person name="Inman J."/>
            <person name="Hostetler J."/>
            <person name="Miller J."/>
            <person name="Hammond M."/>
            <person name="Megy K."/>
            <person name="Lawson D."/>
            <person name="Kodira C."/>
            <person name="Sutton G."/>
            <person name="Meyer J."/>
            <person name="Hill C.A."/>
            <person name="Birren B."/>
            <person name="Nene V."/>
            <person name="Collins F."/>
            <person name="Alarcon-Chaidez F."/>
            <person name="Wikel S."/>
            <person name="Strausberg R."/>
        </authorList>
    </citation>
    <scope>NUCLEOTIDE SEQUENCE [LARGE SCALE GENOMIC DNA]</scope>
    <source>
        <strain evidence="18">Wikel</strain>
        <strain evidence="16">Wikel colony</strain>
    </source>
</reference>
<dbReference type="GO" id="GO:0030149">
    <property type="term" value="P:sphingolipid catabolic process"/>
    <property type="evidence" value="ECO:0000318"/>
    <property type="project" value="GO_Central"/>
</dbReference>
<dbReference type="STRING" id="6945.B7PCL7"/>
<dbReference type="EnsemblMetazoa" id="ISCW003399-RA">
    <property type="protein sequence ID" value="ISCW003399-PA"/>
    <property type="gene ID" value="ISCW003399"/>
</dbReference>
<dbReference type="PANTHER" id="PTHR16320">
    <property type="entry name" value="SPHINGOMYELINASE FAMILY MEMBER"/>
    <property type="match status" value="1"/>
</dbReference>
<proteinExistence type="inferred from homology"/>
<dbReference type="InParanoid" id="B7PCL7"/>
<evidence type="ECO:0000256" key="3">
    <source>
        <dbReference type="ARBA" id="ARBA00004991"/>
    </source>
</evidence>
<dbReference type="PaxDb" id="6945-B7PCL7"/>
<reference evidence="17" key="2">
    <citation type="submission" date="2020-05" db="UniProtKB">
        <authorList>
            <consortium name="EnsemblMetazoa"/>
        </authorList>
    </citation>
    <scope>IDENTIFICATION</scope>
    <source>
        <strain evidence="17">wikel</strain>
    </source>
</reference>
<dbReference type="Proteomes" id="UP000001555">
    <property type="component" value="Unassembled WGS sequence"/>
</dbReference>
<evidence type="ECO:0000256" key="7">
    <source>
        <dbReference type="ARBA" id="ARBA00022723"/>
    </source>
</evidence>
<sequence length="437" mass="49140">MLPKALPLCVSRGIVGISKHREERMTAIANYLSSSDLDFVFLQEIWSQRDYKRIRSKTRNNLPHAHYFHSGVLGSGVCILSKSPIADTGMLKYNLNGYAHKFYHGDWFGGKVVGLCKVNHRGLLINLYVTHLHAEYNRQRDIYLSHRICQAFEMSQYVKLTSETCDLAIVAGDFNTEPLDPPYNIILHNTCLEDAFDSLCVGATCGHPDNHYTSAYDKHTCPTGKRIDYVMFKVGRGVVANCKVCKNPRLKTTSGLPLSDHEPVEVVMRVTKSSQRESEYQVSRRRSILHLRRAFCRNVATPQSLCIVCLAVASAGLNGGALSPNKSDVSTPAHLNALTRGQEQLMRSLDRLYMDRVFYIVSCCFMVCVLAATLPMELPEGFDWVLVVCRTVATLLLGFCLVMGFFWNAMEKSSLLEAHKSMRLLCRAYINMAGQCF</sequence>
<evidence type="ECO:0000256" key="2">
    <source>
        <dbReference type="ARBA" id="ARBA00004760"/>
    </source>
</evidence>
<evidence type="ECO:0000313" key="18">
    <source>
        <dbReference type="Proteomes" id="UP000001555"/>
    </source>
</evidence>
<dbReference type="GO" id="GO:0006684">
    <property type="term" value="P:sphingomyelin metabolic process"/>
    <property type="evidence" value="ECO:0000318"/>
    <property type="project" value="GO_Central"/>
</dbReference>
<keyword evidence="18" id="KW-1185">Reference proteome</keyword>
<evidence type="ECO:0000256" key="12">
    <source>
        <dbReference type="ARBA" id="ARBA00023098"/>
    </source>
</evidence>
<evidence type="ECO:0000256" key="4">
    <source>
        <dbReference type="ARBA" id="ARBA00006335"/>
    </source>
</evidence>
<dbReference type="HOGENOM" id="CLU_034001_1_0_1"/>
<gene>
    <name evidence="16" type="ORF">IscW_ISCW003399</name>
</gene>
<accession>B7PCL7</accession>
<keyword evidence="12" id="KW-0443">Lipid metabolism</keyword>
<dbReference type="EMBL" id="ABJB010325398">
    <property type="status" value="NOT_ANNOTATED_CDS"/>
    <property type="molecule type" value="Genomic_DNA"/>
</dbReference>
<evidence type="ECO:0000256" key="10">
    <source>
        <dbReference type="ARBA" id="ARBA00022919"/>
    </source>
</evidence>
<dbReference type="OrthoDB" id="387657at2759"/>
<dbReference type="VEuPathDB" id="VectorBase:ISCP_034410"/>
<evidence type="ECO:0000256" key="8">
    <source>
        <dbReference type="ARBA" id="ARBA00022801"/>
    </source>
</evidence>
<dbReference type="AlphaFoldDB" id="B7PCL7"/>
<evidence type="ECO:0000259" key="15">
    <source>
        <dbReference type="Pfam" id="PF03372"/>
    </source>
</evidence>
<evidence type="ECO:0000256" key="5">
    <source>
        <dbReference type="ARBA" id="ARBA00012369"/>
    </source>
</evidence>
<dbReference type="GO" id="GO:0005901">
    <property type="term" value="C:caveola"/>
    <property type="evidence" value="ECO:0000318"/>
    <property type="project" value="GO_Central"/>
</dbReference>
<comment type="pathway">
    <text evidence="2">Lipid metabolism; sphingolipid metabolism.</text>
</comment>
<keyword evidence="8" id="KW-0378">Hydrolase</keyword>